<keyword evidence="2" id="KW-1185">Reference proteome</keyword>
<gene>
    <name evidence="1" type="ORF">Patl1_05881</name>
</gene>
<proteinExistence type="predicted"/>
<dbReference type="EMBL" id="CM047899">
    <property type="protein sequence ID" value="KAJ0102665.1"/>
    <property type="molecule type" value="Genomic_DNA"/>
</dbReference>
<accession>A0ACC1BUB6</accession>
<dbReference type="Proteomes" id="UP001164250">
    <property type="component" value="Chromosome 3"/>
</dbReference>
<comment type="caution">
    <text evidence="1">The sequence shown here is derived from an EMBL/GenBank/DDBJ whole genome shotgun (WGS) entry which is preliminary data.</text>
</comment>
<protein>
    <submittedName>
        <fullName evidence="1">Uncharacterized protein</fullName>
    </submittedName>
</protein>
<sequence>MKRTGSCSKHVKIHEKHNQQPNKSFDFPFGCPSSSHACKRGGRKT</sequence>
<evidence type="ECO:0000313" key="2">
    <source>
        <dbReference type="Proteomes" id="UP001164250"/>
    </source>
</evidence>
<reference evidence="2" key="1">
    <citation type="journal article" date="2023" name="G3 (Bethesda)">
        <title>Genome assembly and association tests identify interacting loci associated with vigor, precocity, and sex in interspecific pistachio rootstocks.</title>
        <authorList>
            <person name="Palmer W."/>
            <person name="Jacygrad E."/>
            <person name="Sagayaradj S."/>
            <person name="Cavanaugh K."/>
            <person name="Han R."/>
            <person name="Bertier L."/>
            <person name="Beede B."/>
            <person name="Kafkas S."/>
            <person name="Golino D."/>
            <person name="Preece J."/>
            <person name="Michelmore R."/>
        </authorList>
    </citation>
    <scope>NUCLEOTIDE SEQUENCE [LARGE SCALE GENOMIC DNA]</scope>
</reference>
<evidence type="ECO:0000313" key="1">
    <source>
        <dbReference type="EMBL" id="KAJ0102665.1"/>
    </source>
</evidence>
<organism evidence="1 2">
    <name type="scientific">Pistacia atlantica</name>
    <dbReference type="NCBI Taxonomy" id="434234"/>
    <lineage>
        <taxon>Eukaryota</taxon>
        <taxon>Viridiplantae</taxon>
        <taxon>Streptophyta</taxon>
        <taxon>Embryophyta</taxon>
        <taxon>Tracheophyta</taxon>
        <taxon>Spermatophyta</taxon>
        <taxon>Magnoliopsida</taxon>
        <taxon>eudicotyledons</taxon>
        <taxon>Gunneridae</taxon>
        <taxon>Pentapetalae</taxon>
        <taxon>rosids</taxon>
        <taxon>malvids</taxon>
        <taxon>Sapindales</taxon>
        <taxon>Anacardiaceae</taxon>
        <taxon>Pistacia</taxon>
    </lineage>
</organism>
<name>A0ACC1BUB6_9ROSI</name>